<protein>
    <recommendedName>
        <fullName evidence="3">Cytosolic 5'-nucleotidase 1A</fullName>
    </recommendedName>
</protein>
<dbReference type="InterPro" id="IPR010394">
    <property type="entry name" value="5-nucleotidase"/>
</dbReference>
<evidence type="ECO:0008006" key="3">
    <source>
        <dbReference type="Google" id="ProtNLM"/>
    </source>
</evidence>
<dbReference type="GO" id="GO:0000287">
    <property type="term" value="F:magnesium ion binding"/>
    <property type="evidence" value="ECO:0007669"/>
    <property type="project" value="InterPro"/>
</dbReference>
<dbReference type="PANTHER" id="PTHR31367:SF5">
    <property type="entry name" value="CYTOSOLIC 5'-NUCLEOTIDASE 1A"/>
    <property type="match status" value="1"/>
</dbReference>
<dbReference type="GO" id="GO:0046085">
    <property type="term" value="P:adenosine metabolic process"/>
    <property type="evidence" value="ECO:0007669"/>
    <property type="project" value="TreeGrafter"/>
</dbReference>
<organism evidence="1 2">
    <name type="scientific">Cyprinus carpio</name>
    <name type="common">Common carp</name>
    <dbReference type="NCBI Taxonomy" id="7962"/>
    <lineage>
        <taxon>Eukaryota</taxon>
        <taxon>Metazoa</taxon>
        <taxon>Chordata</taxon>
        <taxon>Craniata</taxon>
        <taxon>Vertebrata</taxon>
        <taxon>Euteleostomi</taxon>
        <taxon>Actinopterygii</taxon>
        <taxon>Neopterygii</taxon>
        <taxon>Teleostei</taxon>
        <taxon>Ostariophysi</taxon>
        <taxon>Cypriniformes</taxon>
        <taxon>Cyprinidae</taxon>
        <taxon>Cyprininae</taxon>
        <taxon>Cyprinus</taxon>
    </lineage>
</organism>
<dbReference type="GO" id="GO:0008253">
    <property type="term" value="F:5'-nucleotidase activity"/>
    <property type="evidence" value="ECO:0007669"/>
    <property type="project" value="InterPro"/>
</dbReference>
<dbReference type="GO" id="GO:0005829">
    <property type="term" value="C:cytosol"/>
    <property type="evidence" value="ECO:0007669"/>
    <property type="project" value="TreeGrafter"/>
</dbReference>
<dbReference type="GO" id="GO:0009117">
    <property type="term" value="P:nucleotide metabolic process"/>
    <property type="evidence" value="ECO:0007669"/>
    <property type="project" value="InterPro"/>
</dbReference>
<evidence type="ECO:0000313" key="2">
    <source>
        <dbReference type="Proteomes" id="UP000694700"/>
    </source>
</evidence>
<evidence type="ECO:0000313" key="1">
    <source>
        <dbReference type="Ensembl" id="ENSCCRP00015016961.1"/>
    </source>
</evidence>
<reference evidence="1" key="1">
    <citation type="submission" date="2025-08" db="UniProtKB">
        <authorList>
            <consortium name="Ensembl"/>
        </authorList>
    </citation>
    <scope>IDENTIFICATION</scope>
</reference>
<dbReference type="Pfam" id="PF06189">
    <property type="entry name" value="5-nucleotidase"/>
    <property type="match status" value="1"/>
</dbReference>
<name>A0A8C1T5Y6_CYPCA</name>
<dbReference type="Ensembl" id="ENSCCRT00015017573.1">
    <property type="protein sequence ID" value="ENSCCRP00015016961.1"/>
    <property type="gene ID" value="ENSCCRG00015007475.1"/>
</dbReference>
<dbReference type="AlphaFoldDB" id="A0A8C1T5Y6"/>
<accession>A0A8C1T5Y6</accession>
<dbReference type="PANTHER" id="PTHR31367">
    <property type="entry name" value="CYTOSOLIC 5'-NUCLEOTIDASE 1 FAMILY MEMBER"/>
    <property type="match status" value="1"/>
</dbReference>
<proteinExistence type="predicted"/>
<dbReference type="GO" id="GO:0000166">
    <property type="term" value="F:nucleotide binding"/>
    <property type="evidence" value="ECO:0007669"/>
    <property type="project" value="InterPro"/>
</dbReference>
<sequence>MCVHHNAKNRNQIRNAATSILGKQQKLTMTPYTIAVSQCALFRQETGYIDPGDAFPFVKALTMVNQRLSELGPAIKERFKIVLIPTNSQDMDPLKNSIENHNLNIDQICEITGKKTLLDHLNEIKPVLYLSTTPQNVKDAINEGFGAATLLKGDYDKHSDEGLRVAFDGDGVLFSDDSEKVTKEKGLEAFFQNEIENEDTPLKLGPLRDFFKALAHLQELFKKEKKNSPIRTYLVTSRATSSPGIRALKSLRENNLEINEAFFLSGAHKGPVLKAFKPHIFFDDYMQHVKEALHYGVIGAHVPYGVRNE</sequence>
<dbReference type="Proteomes" id="UP000694700">
    <property type="component" value="Unplaced"/>
</dbReference>